<evidence type="ECO:0000256" key="2">
    <source>
        <dbReference type="ARBA" id="ARBA00023015"/>
    </source>
</evidence>
<dbReference type="Pfam" id="PF02742">
    <property type="entry name" value="Fe_dep_repr_C"/>
    <property type="match status" value="1"/>
</dbReference>
<proteinExistence type="inferred from homology"/>
<name>A0A7C3MD14_ARCFL</name>
<dbReference type="GO" id="GO:0003700">
    <property type="term" value="F:DNA-binding transcription factor activity"/>
    <property type="evidence" value="ECO:0007669"/>
    <property type="project" value="InterPro"/>
</dbReference>
<dbReference type="EMBL" id="DTLB01000038">
    <property type="protein sequence ID" value="HFW32615.1"/>
    <property type="molecule type" value="Genomic_DNA"/>
</dbReference>
<reference evidence="6" key="1">
    <citation type="journal article" date="2020" name="mSystems">
        <title>Genome- and Community-Level Interaction Insights into Carbon Utilization and Element Cycling Functions of Hydrothermarchaeota in Hydrothermal Sediment.</title>
        <authorList>
            <person name="Zhou Z."/>
            <person name="Liu Y."/>
            <person name="Xu W."/>
            <person name="Pan J."/>
            <person name="Luo Z.H."/>
            <person name="Li M."/>
        </authorList>
    </citation>
    <scope>NUCLEOTIDE SEQUENCE [LARGE SCALE GENOMIC DNA]</scope>
    <source>
        <strain evidence="6">SpSt-87</strain>
    </source>
</reference>
<dbReference type="AlphaFoldDB" id="A0A7C3MD14"/>
<dbReference type="InterPro" id="IPR036390">
    <property type="entry name" value="WH_DNA-bd_sf"/>
</dbReference>
<dbReference type="PROSITE" id="PS50944">
    <property type="entry name" value="HTH_DTXR"/>
    <property type="match status" value="1"/>
</dbReference>
<dbReference type="PANTHER" id="PTHR33238">
    <property type="entry name" value="IRON (METAL) DEPENDENT REPRESSOR, DTXR FAMILY"/>
    <property type="match status" value="1"/>
</dbReference>
<dbReference type="SUPFAM" id="SSF46785">
    <property type="entry name" value="Winged helix' DNA-binding domain"/>
    <property type="match status" value="1"/>
</dbReference>
<dbReference type="SUPFAM" id="SSF47979">
    <property type="entry name" value="Iron-dependent repressor protein, dimerization domain"/>
    <property type="match status" value="1"/>
</dbReference>
<dbReference type="InterPro" id="IPR050536">
    <property type="entry name" value="DtxR_MntR_Metal-Reg"/>
</dbReference>
<dbReference type="InterPro" id="IPR036388">
    <property type="entry name" value="WH-like_DNA-bd_sf"/>
</dbReference>
<feature type="domain" description="HTH dtxR-type" evidence="5">
    <location>
        <begin position="17"/>
        <end position="70"/>
    </location>
</feature>
<protein>
    <submittedName>
        <fullName evidence="6">Metal-dependent transcriptional regulator</fullName>
    </submittedName>
</protein>
<evidence type="ECO:0000256" key="4">
    <source>
        <dbReference type="ARBA" id="ARBA00023163"/>
    </source>
</evidence>
<dbReference type="GO" id="GO:0003677">
    <property type="term" value="F:DNA binding"/>
    <property type="evidence" value="ECO:0007669"/>
    <property type="project" value="UniProtKB-KW"/>
</dbReference>
<sequence>MFTMRTKFDTKKEAVFRTVYSALEKGLVVIGPTQLAEELGVSKSTAHKMLNELSEAGYGIYVPKKGLVLNEKGEIKAKEATRVHRLIECLLAELGVEDFCEEAIKISMVAGTSFFEALEARYGDRKYCPCGKRIPEV</sequence>
<keyword evidence="2" id="KW-0805">Transcription regulation</keyword>
<keyword evidence="4" id="KW-0804">Transcription</keyword>
<dbReference type="GO" id="GO:0046914">
    <property type="term" value="F:transition metal ion binding"/>
    <property type="evidence" value="ECO:0007669"/>
    <property type="project" value="InterPro"/>
</dbReference>
<comment type="similarity">
    <text evidence="1">Belongs to the DtxR/MntR family.</text>
</comment>
<dbReference type="Pfam" id="PF01325">
    <property type="entry name" value="Fe_dep_repress"/>
    <property type="match status" value="1"/>
</dbReference>
<organism evidence="6">
    <name type="scientific">Archaeoglobus fulgidus</name>
    <dbReference type="NCBI Taxonomy" id="2234"/>
    <lineage>
        <taxon>Archaea</taxon>
        <taxon>Methanobacteriati</taxon>
        <taxon>Methanobacteriota</taxon>
        <taxon>Archaeoglobi</taxon>
        <taxon>Archaeoglobales</taxon>
        <taxon>Archaeoglobaceae</taxon>
        <taxon>Archaeoglobus</taxon>
    </lineage>
</organism>
<gene>
    <name evidence="6" type="ORF">ENW66_06650</name>
</gene>
<evidence type="ECO:0000259" key="5">
    <source>
        <dbReference type="PROSITE" id="PS50944"/>
    </source>
</evidence>
<accession>A0A7C3MD14</accession>
<comment type="caution">
    <text evidence="6">The sequence shown here is derived from an EMBL/GenBank/DDBJ whole genome shotgun (WGS) entry which is preliminary data.</text>
</comment>
<dbReference type="GO" id="GO:0046983">
    <property type="term" value="F:protein dimerization activity"/>
    <property type="evidence" value="ECO:0007669"/>
    <property type="project" value="InterPro"/>
</dbReference>
<dbReference type="InterPro" id="IPR022687">
    <property type="entry name" value="HTH_DTXR"/>
</dbReference>
<dbReference type="InterPro" id="IPR022689">
    <property type="entry name" value="Iron_dep_repressor"/>
</dbReference>
<keyword evidence="3" id="KW-0238">DNA-binding</keyword>
<evidence type="ECO:0000256" key="3">
    <source>
        <dbReference type="ARBA" id="ARBA00023125"/>
    </source>
</evidence>
<dbReference type="InterPro" id="IPR001367">
    <property type="entry name" value="Fe_dep_repressor"/>
</dbReference>
<dbReference type="InterPro" id="IPR036421">
    <property type="entry name" value="Fe_dep_repressor_sf"/>
</dbReference>
<evidence type="ECO:0000256" key="1">
    <source>
        <dbReference type="ARBA" id="ARBA00007871"/>
    </source>
</evidence>
<dbReference type="Gene3D" id="1.10.10.10">
    <property type="entry name" value="Winged helix-like DNA-binding domain superfamily/Winged helix DNA-binding domain"/>
    <property type="match status" value="1"/>
</dbReference>
<evidence type="ECO:0000313" key="6">
    <source>
        <dbReference type="EMBL" id="HFW32615.1"/>
    </source>
</evidence>
<dbReference type="PANTHER" id="PTHR33238:SF7">
    <property type="entry name" value="IRON-DEPENDENT TRANSCRIPTIONAL REGULATOR"/>
    <property type="match status" value="1"/>
</dbReference>
<dbReference type="SMART" id="SM00529">
    <property type="entry name" value="HTH_DTXR"/>
    <property type="match status" value="1"/>
</dbReference>